<dbReference type="InterPro" id="IPR013087">
    <property type="entry name" value="Znf_C2H2_type"/>
</dbReference>
<dbReference type="PRINTS" id="PR00929">
    <property type="entry name" value="ATHOOK"/>
</dbReference>
<dbReference type="Gene3D" id="3.30.710.10">
    <property type="entry name" value="Potassium Channel Kv1.1, Chain A"/>
    <property type="match status" value="1"/>
</dbReference>
<evidence type="ECO:0000256" key="3">
    <source>
        <dbReference type="ARBA" id="ARBA00022723"/>
    </source>
</evidence>
<dbReference type="PROSITE" id="PS00028">
    <property type="entry name" value="ZINC_FINGER_C2H2_1"/>
    <property type="match status" value="2"/>
</dbReference>
<feature type="domain" description="C2H2-type" evidence="14">
    <location>
        <begin position="236"/>
        <end position="263"/>
    </location>
</feature>
<dbReference type="EMBL" id="JAPWTK010000012">
    <property type="protein sequence ID" value="KAJ8959642.1"/>
    <property type="molecule type" value="Genomic_DNA"/>
</dbReference>
<evidence type="ECO:0000256" key="7">
    <source>
        <dbReference type="ARBA" id="ARBA00023015"/>
    </source>
</evidence>
<evidence type="ECO:0000256" key="12">
    <source>
        <dbReference type="SAM" id="MobiDB-lite"/>
    </source>
</evidence>
<dbReference type="CDD" id="cd18315">
    <property type="entry name" value="BTB_POZ_BAB-like"/>
    <property type="match status" value="1"/>
</dbReference>
<evidence type="ECO:0000256" key="1">
    <source>
        <dbReference type="ARBA" id="ARBA00004123"/>
    </source>
</evidence>
<evidence type="ECO:0000256" key="4">
    <source>
        <dbReference type="ARBA" id="ARBA00022737"/>
    </source>
</evidence>
<comment type="similarity">
    <text evidence="2">Belongs to the krueppel C2H2-type zinc-finger protein family.</text>
</comment>
<dbReference type="SUPFAM" id="SSF57667">
    <property type="entry name" value="beta-beta-alpha zinc fingers"/>
    <property type="match status" value="1"/>
</dbReference>
<dbReference type="GO" id="GO:0008270">
    <property type="term" value="F:zinc ion binding"/>
    <property type="evidence" value="ECO:0007669"/>
    <property type="project" value="UniProtKB-KW"/>
</dbReference>
<keyword evidence="3" id="KW-0479">Metal-binding</keyword>
<accession>A0AAV8Z7Y3</accession>
<dbReference type="GO" id="GO:0048666">
    <property type="term" value="P:neuron development"/>
    <property type="evidence" value="ECO:0007669"/>
    <property type="project" value="UniProtKB-ARBA"/>
</dbReference>
<keyword evidence="6" id="KW-0862">Zinc</keyword>
<dbReference type="Pfam" id="PF00651">
    <property type="entry name" value="BTB"/>
    <property type="match status" value="1"/>
</dbReference>
<dbReference type="GO" id="GO:0003677">
    <property type="term" value="F:DNA binding"/>
    <property type="evidence" value="ECO:0007669"/>
    <property type="project" value="UniProtKB-KW"/>
</dbReference>
<sequence length="471" mass="52414">EVGLPVRSPVHRREALGKIGSVFSNLYKDGLLTDCILHCKDGTVRAHKLILAASSPYFRKVFLEHHEKQAIFVMYGVSVGLLKELLELIYQGSTEVPGETLRSVLDLAEELQVTGILAASGSTESQSNGCGRDTRFKGQKRVAVDFAAPEENEATPAKITKNISESTSNCHPRKEAITRGSEKHENVSQNDDHSDASNDANTNIVVPEIETNERLIGHSTDEQSSLSVWARKERKFKCDLCPSSFKRASHLSRHQLVHTGERPFACNQCDKAFSRHDKLKHHIQKAHEINVLNESLPSDSLYTIGQVQILSPEQTMIISPEPLEQNIQTVPQKKGRGRPRKHPIAPPPLVKRPRGRPRLYPIAPKSVVKRPRGRPRLNPVEKQETPAKIENYDMSNIPYTDYSTNPNDEITIHDHIMEPLVEIKTEPSEKPDLGNSEGATFLENIGLFENSAIAKIGECTISVANNSNNSP</sequence>
<keyword evidence="5 11" id="KW-0863">Zinc-finger</keyword>
<evidence type="ECO:0000313" key="16">
    <source>
        <dbReference type="Proteomes" id="UP001162162"/>
    </source>
</evidence>
<keyword evidence="7" id="KW-0805">Transcription regulation</keyword>
<dbReference type="SMART" id="SM00225">
    <property type="entry name" value="BTB"/>
    <property type="match status" value="1"/>
</dbReference>
<dbReference type="PANTHER" id="PTHR23110">
    <property type="entry name" value="BTB DOMAIN TRANSCRIPTION FACTOR"/>
    <property type="match status" value="1"/>
</dbReference>
<keyword evidence="9" id="KW-0804">Transcription</keyword>
<dbReference type="GO" id="GO:0048513">
    <property type="term" value="P:animal organ development"/>
    <property type="evidence" value="ECO:0007669"/>
    <property type="project" value="UniProtKB-ARBA"/>
</dbReference>
<dbReference type="PANTHER" id="PTHR23110:SF99">
    <property type="entry name" value="BROAD-COMPLEX CORE PROTEIN ISOFORM 6"/>
    <property type="match status" value="1"/>
</dbReference>
<organism evidence="15 16">
    <name type="scientific">Aromia moschata</name>
    <dbReference type="NCBI Taxonomy" id="1265417"/>
    <lineage>
        <taxon>Eukaryota</taxon>
        <taxon>Metazoa</taxon>
        <taxon>Ecdysozoa</taxon>
        <taxon>Arthropoda</taxon>
        <taxon>Hexapoda</taxon>
        <taxon>Insecta</taxon>
        <taxon>Pterygota</taxon>
        <taxon>Neoptera</taxon>
        <taxon>Endopterygota</taxon>
        <taxon>Coleoptera</taxon>
        <taxon>Polyphaga</taxon>
        <taxon>Cucujiformia</taxon>
        <taxon>Chrysomeloidea</taxon>
        <taxon>Cerambycidae</taxon>
        <taxon>Cerambycinae</taxon>
        <taxon>Callichromatini</taxon>
        <taxon>Aromia</taxon>
    </lineage>
</organism>
<dbReference type="GO" id="GO:0042802">
    <property type="term" value="F:identical protein binding"/>
    <property type="evidence" value="ECO:0007669"/>
    <property type="project" value="UniProtKB-ARBA"/>
</dbReference>
<proteinExistence type="inferred from homology"/>
<evidence type="ECO:0000256" key="11">
    <source>
        <dbReference type="PROSITE-ProRule" id="PRU00042"/>
    </source>
</evidence>
<dbReference type="FunFam" id="3.30.160.60:FF:000508">
    <property type="entry name" value="Myeloid zinc finger 1"/>
    <property type="match status" value="1"/>
</dbReference>
<dbReference type="InterPro" id="IPR011333">
    <property type="entry name" value="SKP1/BTB/POZ_sf"/>
</dbReference>
<feature type="domain" description="C2H2-type" evidence="14">
    <location>
        <begin position="264"/>
        <end position="287"/>
    </location>
</feature>
<evidence type="ECO:0000259" key="13">
    <source>
        <dbReference type="PROSITE" id="PS50097"/>
    </source>
</evidence>
<dbReference type="FunFam" id="3.30.160.60:FF:001156">
    <property type="entry name" value="Zinc finger protein 407"/>
    <property type="match status" value="1"/>
</dbReference>
<comment type="caution">
    <text evidence="15">The sequence shown here is derived from an EMBL/GenBank/DDBJ whole genome shotgun (WGS) entry which is preliminary data.</text>
</comment>
<keyword evidence="4" id="KW-0677">Repeat</keyword>
<protein>
    <submittedName>
        <fullName evidence="15">Uncharacterized protein</fullName>
    </submittedName>
</protein>
<feature type="compositionally biased region" description="Polar residues" evidence="12">
    <location>
        <begin position="161"/>
        <end position="170"/>
    </location>
</feature>
<evidence type="ECO:0000256" key="5">
    <source>
        <dbReference type="ARBA" id="ARBA00022771"/>
    </source>
</evidence>
<dbReference type="SMART" id="SM00384">
    <property type="entry name" value="AT_hook"/>
    <property type="match status" value="3"/>
</dbReference>
<reference evidence="15" key="1">
    <citation type="journal article" date="2023" name="Insect Mol. Biol.">
        <title>Genome sequencing provides insights into the evolution of gene families encoding plant cell wall-degrading enzymes in longhorned beetles.</title>
        <authorList>
            <person name="Shin N.R."/>
            <person name="Okamura Y."/>
            <person name="Kirsch R."/>
            <person name="Pauchet Y."/>
        </authorList>
    </citation>
    <scope>NUCLEOTIDE SEQUENCE</scope>
    <source>
        <strain evidence="15">AMC_N1</strain>
    </source>
</reference>
<evidence type="ECO:0000313" key="15">
    <source>
        <dbReference type="EMBL" id="KAJ8959642.1"/>
    </source>
</evidence>
<feature type="region of interest" description="Disordered" evidence="12">
    <location>
        <begin position="331"/>
        <end position="358"/>
    </location>
</feature>
<name>A0AAV8Z7Y3_9CUCU</name>
<dbReference type="PROSITE" id="PS50097">
    <property type="entry name" value="BTB"/>
    <property type="match status" value="1"/>
</dbReference>
<dbReference type="GO" id="GO:0006357">
    <property type="term" value="P:regulation of transcription by RNA polymerase II"/>
    <property type="evidence" value="ECO:0007669"/>
    <property type="project" value="TreeGrafter"/>
</dbReference>
<dbReference type="SUPFAM" id="SSF54695">
    <property type="entry name" value="POZ domain"/>
    <property type="match status" value="1"/>
</dbReference>
<dbReference type="Gene3D" id="3.30.160.60">
    <property type="entry name" value="Classic Zinc Finger"/>
    <property type="match status" value="2"/>
</dbReference>
<evidence type="ECO:0000256" key="9">
    <source>
        <dbReference type="ARBA" id="ARBA00023163"/>
    </source>
</evidence>
<dbReference type="SMART" id="SM00355">
    <property type="entry name" value="ZnF_C2H2"/>
    <property type="match status" value="2"/>
</dbReference>
<dbReference type="GO" id="GO:0005634">
    <property type="term" value="C:nucleus"/>
    <property type="evidence" value="ECO:0007669"/>
    <property type="project" value="UniProtKB-SubCell"/>
</dbReference>
<keyword evidence="8" id="KW-0238">DNA-binding</keyword>
<evidence type="ECO:0000256" key="6">
    <source>
        <dbReference type="ARBA" id="ARBA00022833"/>
    </source>
</evidence>
<feature type="compositionally biased region" description="Basic residues" evidence="12">
    <location>
        <begin position="333"/>
        <end position="343"/>
    </location>
</feature>
<evidence type="ECO:0000256" key="2">
    <source>
        <dbReference type="ARBA" id="ARBA00006991"/>
    </source>
</evidence>
<keyword evidence="16" id="KW-1185">Reference proteome</keyword>
<dbReference type="AlphaFoldDB" id="A0AAV8Z7Y3"/>
<dbReference type="GO" id="GO:0003006">
    <property type="term" value="P:developmental process involved in reproduction"/>
    <property type="evidence" value="ECO:0007669"/>
    <property type="project" value="UniProtKB-ARBA"/>
</dbReference>
<dbReference type="PROSITE" id="PS50157">
    <property type="entry name" value="ZINC_FINGER_C2H2_2"/>
    <property type="match status" value="2"/>
</dbReference>
<dbReference type="Proteomes" id="UP001162162">
    <property type="component" value="Unassembled WGS sequence"/>
</dbReference>
<feature type="non-terminal residue" evidence="15">
    <location>
        <position position="1"/>
    </location>
</feature>
<gene>
    <name evidence="15" type="ORF">NQ318_021829</name>
</gene>
<keyword evidence="10" id="KW-0539">Nucleus</keyword>
<feature type="domain" description="BTB" evidence="13">
    <location>
        <begin position="33"/>
        <end position="98"/>
    </location>
</feature>
<dbReference type="Pfam" id="PF00096">
    <property type="entry name" value="zf-C2H2"/>
    <property type="match status" value="2"/>
</dbReference>
<dbReference type="InterPro" id="IPR017956">
    <property type="entry name" value="AT_hook_DNA-bd_motif"/>
</dbReference>
<dbReference type="InterPro" id="IPR036236">
    <property type="entry name" value="Znf_C2H2_sf"/>
</dbReference>
<feature type="region of interest" description="Disordered" evidence="12">
    <location>
        <begin position="149"/>
        <end position="201"/>
    </location>
</feature>
<dbReference type="InterPro" id="IPR051095">
    <property type="entry name" value="Dros_DevTransReg"/>
</dbReference>
<evidence type="ECO:0000259" key="14">
    <source>
        <dbReference type="PROSITE" id="PS50157"/>
    </source>
</evidence>
<comment type="subcellular location">
    <subcellularLocation>
        <location evidence="1">Nucleus</location>
    </subcellularLocation>
</comment>
<dbReference type="InterPro" id="IPR000210">
    <property type="entry name" value="BTB/POZ_dom"/>
</dbReference>
<evidence type="ECO:0000256" key="8">
    <source>
        <dbReference type="ARBA" id="ARBA00023125"/>
    </source>
</evidence>
<feature type="compositionally biased region" description="Basic and acidic residues" evidence="12">
    <location>
        <begin position="172"/>
        <end position="196"/>
    </location>
</feature>
<evidence type="ECO:0000256" key="10">
    <source>
        <dbReference type="ARBA" id="ARBA00023242"/>
    </source>
</evidence>